<dbReference type="EC" id="2.4.1.207" evidence="10"/>
<dbReference type="PANTHER" id="PTHR31062">
    <property type="entry name" value="XYLOGLUCAN ENDOTRANSGLUCOSYLASE/HYDROLASE PROTEIN 8-RELATED"/>
    <property type="match status" value="1"/>
</dbReference>
<organism evidence="12 13">
    <name type="scientific">Rhodamnia argentea</name>
    <dbReference type="NCBI Taxonomy" id="178133"/>
    <lineage>
        <taxon>Eukaryota</taxon>
        <taxon>Viridiplantae</taxon>
        <taxon>Streptophyta</taxon>
        <taxon>Embryophyta</taxon>
        <taxon>Tracheophyta</taxon>
        <taxon>Spermatophyta</taxon>
        <taxon>Magnoliopsida</taxon>
        <taxon>eudicotyledons</taxon>
        <taxon>Gunneridae</taxon>
        <taxon>Pentapetalae</taxon>
        <taxon>rosids</taxon>
        <taxon>malvids</taxon>
        <taxon>Myrtales</taxon>
        <taxon>Myrtaceae</taxon>
        <taxon>Myrtoideae</taxon>
        <taxon>Myrteae</taxon>
        <taxon>Australasian group</taxon>
        <taxon>Rhodamnia</taxon>
    </lineage>
</organism>
<feature type="chain" id="PRO_5034511938" description="Xyloglucan endotransglucosylase/hydrolase" evidence="10">
    <location>
        <begin position="26"/>
        <end position="269"/>
    </location>
</feature>
<evidence type="ECO:0000256" key="3">
    <source>
        <dbReference type="ARBA" id="ARBA00022525"/>
    </source>
</evidence>
<keyword evidence="12" id="KW-1185">Reference proteome</keyword>
<dbReference type="GO" id="GO:0010411">
    <property type="term" value="P:xyloglucan metabolic process"/>
    <property type="evidence" value="ECO:0007669"/>
    <property type="project" value="InterPro"/>
</dbReference>
<gene>
    <name evidence="13" type="primary">LOC115749488</name>
</gene>
<keyword evidence="2 10" id="KW-0052">Apoplast</keyword>
<evidence type="ECO:0000256" key="1">
    <source>
        <dbReference type="ARBA" id="ARBA00022512"/>
    </source>
</evidence>
<evidence type="ECO:0000256" key="4">
    <source>
        <dbReference type="ARBA" id="ARBA00022679"/>
    </source>
</evidence>
<dbReference type="GO" id="GO:0016762">
    <property type="term" value="F:xyloglucan:xyloglucosyl transferase activity"/>
    <property type="evidence" value="ECO:0007669"/>
    <property type="project" value="UniProtKB-EC"/>
</dbReference>
<evidence type="ECO:0000259" key="11">
    <source>
        <dbReference type="PROSITE" id="PS51762"/>
    </source>
</evidence>
<protein>
    <recommendedName>
        <fullName evidence="10">Xyloglucan endotransglucosylase/hydrolase</fullName>
        <ecNumber evidence="10">2.4.1.207</ecNumber>
    </recommendedName>
</protein>
<feature type="active site" description="Proton donor" evidence="9">
    <location>
        <position position="94"/>
    </location>
</feature>
<dbReference type="GO" id="GO:0004553">
    <property type="term" value="F:hydrolase activity, hydrolyzing O-glycosyl compounds"/>
    <property type="evidence" value="ECO:0007669"/>
    <property type="project" value="InterPro"/>
</dbReference>
<dbReference type="Proteomes" id="UP000827889">
    <property type="component" value="Chromosome 7"/>
</dbReference>
<keyword evidence="10" id="KW-0732">Signal</keyword>
<evidence type="ECO:0000313" key="12">
    <source>
        <dbReference type="Proteomes" id="UP000827889"/>
    </source>
</evidence>
<dbReference type="SUPFAM" id="SSF49899">
    <property type="entry name" value="Concanavalin A-like lectins/glucanases"/>
    <property type="match status" value="1"/>
</dbReference>
<evidence type="ECO:0000256" key="2">
    <source>
        <dbReference type="ARBA" id="ARBA00022523"/>
    </source>
</evidence>
<evidence type="ECO:0000256" key="10">
    <source>
        <dbReference type="RuleBase" id="RU361120"/>
    </source>
</evidence>
<evidence type="ECO:0000256" key="7">
    <source>
        <dbReference type="ARBA" id="ARBA00023295"/>
    </source>
</evidence>
<evidence type="ECO:0000256" key="6">
    <source>
        <dbReference type="ARBA" id="ARBA00023157"/>
    </source>
</evidence>
<dbReference type="PROSITE" id="PS51762">
    <property type="entry name" value="GH16_2"/>
    <property type="match status" value="1"/>
</dbReference>
<comment type="PTM">
    <text evidence="10">Contains at least one intrachain disulfide bond essential for its enzymatic activity.</text>
</comment>
<dbReference type="InterPro" id="IPR000757">
    <property type="entry name" value="Beta-glucanase-like"/>
</dbReference>
<dbReference type="Pfam" id="PF06955">
    <property type="entry name" value="XET_C"/>
    <property type="match status" value="1"/>
</dbReference>
<dbReference type="AlphaFoldDB" id="A0A8B8Q502"/>
<keyword evidence="6" id="KW-1015">Disulfide bond</keyword>
<evidence type="ECO:0000313" key="13">
    <source>
        <dbReference type="RefSeq" id="XP_030542174.1"/>
    </source>
</evidence>
<feature type="domain" description="GH16" evidence="11">
    <location>
        <begin position="21"/>
        <end position="196"/>
    </location>
</feature>
<dbReference type="Gene3D" id="2.60.120.200">
    <property type="match status" value="1"/>
</dbReference>
<name>A0A8B8Q502_9MYRT</name>
<evidence type="ECO:0000256" key="8">
    <source>
        <dbReference type="ARBA" id="ARBA00023316"/>
    </source>
</evidence>
<dbReference type="KEGG" id="rarg:115749488"/>
<feature type="signal peptide" evidence="10">
    <location>
        <begin position="1"/>
        <end position="25"/>
    </location>
</feature>
<accession>A0A8B8Q502</accession>
<dbReference type="GO" id="GO:0048046">
    <property type="term" value="C:apoplast"/>
    <property type="evidence" value="ECO:0007669"/>
    <property type="project" value="UniProtKB-SubCell"/>
</dbReference>
<keyword evidence="7 10" id="KW-0326">Glycosidase</keyword>
<dbReference type="InterPro" id="IPR016455">
    <property type="entry name" value="XTH"/>
</dbReference>
<keyword evidence="3 10" id="KW-0964">Secreted</keyword>
<sequence>MESYLLSGLFLGFVMVNMLFASGGGQDVSFSQNYNVGWGHFSINNKGGGFESKLHLLSGLINWRIKLPESKSPGVITAFYLTSKEAQHDEIDFEFIGTNGPPYRLSTNVFTKGVGGREQSFNLWFDPSADFHSYTILWNQYQVVFFVDEVPIRVFKNLGNPGNYPTQGMLVEGSLWDGGAWAGKIDWSKAPFRARFQGFDVDGCVVSDPSKPGSCGYTHGSAWAQQKTLNAAQMTRYQNARSKYLNYDYCKDRSKYPQPPPECNAQIGI</sequence>
<dbReference type="GeneID" id="115749488"/>
<dbReference type="InterPro" id="IPR010713">
    <property type="entry name" value="XET_C"/>
</dbReference>
<keyword evidence="1 10" id="KW-0134">Cell wall</keyword>
<evidence type="ECO:0000256" key="9">
    <source>
        <dbReference type="PIRSR" id="PIRSR005604-1"/>
    </source>
</evidence>
<comment type="subcellular location">
    <subcellularLocation>
        <location evidence="10">Secreted</location>
        <location evidence="10">Cell wall</location>
    </subcellularLocation>
    <subcellularLocation>
        <location evidence="10">Secreted</location>
        <location evidence="10">Extracellular space</location>
        <location evidence="10">Apoplast</location>
    </subcellularLocation>
</comment>
<dbReference type="OrthoDB" id="2015456at2759"/>
<dbReference type="PIRSF" id="PIRSF005604">
    <property type="entry name" value="XET"/>
    <property type="match status" value="1"/>
</dbReference>
<keyword evidence="8 10" id="KW-0961">Cell wall biogenesis/degradation</keyword>
<dbReference type="GO" id="GO:0042546">
    <property type="term" value="P:cell wall biogenesis"/>
    <property type="evidence" value="ECO:0007669"/>
    <property type="project" value="InterPro"/>
</dbReference>
<keyword evidence="4 10" id="KW-0808">Transferase</keyword>
<dbReference type="InterPro" id="IPR044791">
    <property type="entry name" value="Beta-glucanase/XTH"/>
</dbReference>
<dbReference type="Pfam" id="PF00722">
    <property type="entry name" value="Glyco_hydro_16"/>
    <property type="match status" value="1"/>
</dbReference>
<feature type="active site" description="Nucleophile" evidence="9">
    <location>
        <position position="90"/>
    </location>
</feature>
<comment type="function">
    <text evidence="10">Catalyzes xyloglucan endohydrolysis (XEH) and/or endotransglycosylation (XET). Cleaves and religates xyloglucan polymers, an essential constituent of the primary cell wall, and thereby participates in cell wall construction of growing tissues.</text>
</comment>
<evidence type="ECO:0000256" key="5">
    <source>
        <dbReference type="ARBA" id="ARBA00022801"/>
    </source>
</evidence>
<comment type="similarity">
    <text evidence="10">Belongs to the glycosyl hydrolase 16 family.</text>
</comment>
<dbReference type="GO" id="GO:0071555">
    <property type="term" value="P:cell wall organization"/>
    <property type="evidence" value="ECO:0007669"/>
    <property type="project" value="UniProtKB-KW"/>
</dbReference>
<reference evidence="13" key="1">
    <citation type="submission" date="2025-08" db="UniProtKB">
        <authorList>
            <consortium name="RefSeq"/>
        </authorList>
    </citation>
    <scope>IDENTIFICATION</scope>
    <source>
        <tissue evidence="13">Leaf</tissue>
    </source>
</reference>
<dbReference type="RefSeq" id="XP_030542174.1">
    <property type="nucleotide sequence ID" value="XM_030686314.2"/>
</dbReference>
<dbReference type="InterPro" id="IPR013320">
    <property type="entry name" value="ConA-like_dom_sf"/>
</dbReference>
<proteinExistence type="inferred from homology"/>
<keyword evidence="5 10" id="KW-0378">Hydrolase</keyword>